<sequence>MGVLQLFVVALMPVLKVLIVTAVGLFLALERINLLSAESRKYLNNLVFYVFNTSLIVSNLSDTVTAESFATLWFMPLNILITFILGSILAWVLIQLTRAPQNIRSLIIGTCSAGNLGNLLLIILPAVCDETNSPFGDSTTCAQYGKEYASLSMAVGAIYIWFYVYTIMRISAEMRTDGTDGNSPSSTLTAEEDSSGSVPGTLTETLLVMEGPSDHDQGFGRQELPPVESPRRTKVSCFSRVRQRISNTLKLIDMKKLLAPSTIAAIIGFFIGIVSPIRKLLIGSSAPLRVVYSSTAFLGQVAVPCITLIIGANLLQGLKGSGVGAFVIIGVIVIRYIIMPLIGIGIVKGMHSLGMVGSDPLYIFTLLLQYALPPAMNVGTITQLLQTGQSECSVILMWTYVVAAFTLTFWSTVFLWLVA</sequence>
<keyword evidence="2" id="KW-1185">Reference proteome</keyword>
<name>A0ACB9R0V5_9MYRT</name>
<evidence type="ECO:0000313" key="2">
    <source>
        <dbReference type="Proteomes" id="UP001057402"/>
    </source>
</evidence>
<protein>
    <submittedName>
        <fullName evidence="1">Uncharacterized protein</fullName>
    </submittedName>
</protein>
<proteinExistence type="predicted"/>
<evidence type="ECO:0000313" key="1">
    <source>
        <dbReference type="EMBL" id="KAI4372657.1"/>
    </source>
</evidence>
<organism evidence="1 2">
    <name type="scientific">Melastoma candidum</name>
    <dbReference type="NCBI Taxonomy" id="119954"/>
    <lineage>
        <taxon>Eukaryota</taxon>
        <taxon>Viridiplantae</taxon>
        <taxon>Streptophyta</taxon>
        <taxon>Embryophyta</taxon>
        <taxon>Tracheophyta</taxon>
        <taxon>Spermatophyta</taxon>
        <taxon>Magnoliopsida</taxon>
        <taxon>eudicotyledons</taxon>
        <taxon>Gunneridae</taxon>
        <taxon>Pentapetalae</taxon>
        <taxon>rosids</taxon>
        <taxon>malvids</taxon>
        <taxon>Myrtales</taxon>
        <taxon>Melastomataceae</taxon>
        <taxon>Melastomatoideae</taxon>
        <taxon>Melastomateae</taxon>
        <taxon>Melastoma</taxon>
    </lineage>
</organism>
<dbReference type="EMBL" id="CM042883">
    <property type="protein sequence ID" value="KAI4372657.1"/>
    <property type="molecule type" value="Genomic_DNA"/>
</dbReference>
<comment type="caution">
    <text evidence="1">The sequence shown here is derived from an EMBL/GenBank/DDBJ whole genome shotgun (WGS) entry which is preliminary data.</text>
</comment>
<accession>A0ACB9R0V5</accession>
<reference evidence="2" key="1">
    <citation type="journal article" date="2023" name="Front. Plant Sci.">
        <title>Chromosomal-level genome assembly of Melastoma candidum provides insights into trichome evolution.</title>
        <authorList>
            <person name="Zhong Y."/>
            <person name="Wu W."/>
            <person name="Sun C."/>
            <person name="Zou P."/>
            <person name="Liu Y."/>
            <person name="Dai S."/>
            <person name="Zhou R."/>
        </authorList>
    </citation>
    <scope>NUCLEOTIDE SEQUENCE [LARGE SCALE GENOMIC DNA]</scope>
</reference>
<dbReference type="Proteomes" id="UP001057402">
    <property type="component" value="Chromosome 4"/>
</dbReference>
<gene>
    <name evidence="1" type="ORF">MLD38_010860</name>
</gene>